<dbReference type="EMBL" id="MT144609">
    <property type="protein sequence ID" value="QJA43563.1"/>
    <property type="molecule type" value="Genomic_DNA"/>
</dbReference>
<proteinExistence type="predicted"/>
<dbReference type="EMBL" id="MT144006">
    <property type="protein sequence ID" value="QJA46268.1"/>
    <property type="molecule type" value="Genomic_DNA"/>
</dbReference>
<reference evidence="1" key="1">
    <citation type="submission" date="2020-03" db="EMBL/GenBank/DDBJ databases">
        <title>The deep terrestrial virosphere.</title>
        <authorList>
            <person name="Holmfeldt K."/>
            <person name="Nilsson E."/>
            <person name="Simone D."/>
            <person name="Lopez-Fernandez M."/>
            <person name="Wu X."/>
            <person name="de Brujin I."/>
            <person name="Lundin D."/>
            <person name="Andersson A."/>
            <person name="Bertilsson S."/>
            <person name="Dopson M."/>
        </authorList>
    </citation>
    <scope>NUCLEOTIDE SEQUENCE</scope>
    <source>
        <strain evidence="4">MM415A00447</strain>
        <strain evidence="3">MM415B00439</strain>
        <strain evidence="2">TM448A00343</strain>
        <strain evidence="1">TM448B00310</strain>
    </source>
</reference>
<evidence type="ECO:0000313" key="3">
    <source>
        <dbReference type="EMBL" id="QJA65062.1"/>
    </source>
</evidence>
<gene>
    <name evidence="4" type="ORF">MM415A00447_0013</name>
    <name evidence="3" type="ORF">MM415B00439_0018</name>
    <name evidence="2" type="ORF">TM448A00343_0020</name>
    <name evidence="1" type="ORF">TM448B00310_0052</name>
</gene>
<evidence type="ECO:0000313" key="4">
    <source>
        <dbReference type="EMBL" id="QJA82067.1"/>
    </source>
</evidence>
<name>A0A6H1Z6P8_9ZZZZ</name>
<protein>
    <submittedName>
        <fullName evidence="1">Uncharacterized protein</fullName>
    </submittedName>
</protein>
<dbReference type="EMBL" id="MT141531">
    <property type="protein sequence ID" value="QJA65062.1"/>
    <property type="molecule type" value="Genomic_DNA"/>
</dbReference>
<accession>A0A6H1Z6P8</accession>
<dbReference type="AlphaFoldDB" id="A0A6H1Z6P8"/>
<sequence length="69" mass="7934">MESESWNTTRDYRGNYYIEENKMNKILDVKCVCGRITKVESGVTAVTCKCGKTYRLFKDGRGIFVGEIK</sequence>
<evidence type="ECO:0000313" key="2">
    <source>
        <dbReference type="EMBL" id="QJA46268.1"/>
    </source>
</evidence>
<evidence type="ECO:0000313" key="1">
    <source>
        <dbReference type="EMBL" id="QJA43563.1"/>
    </source>
</evidence>
<dbReference type="EMBL" id="MT142478">
    <property type="protein sequence ID" value="QJA82067.1"/>
    <property type="molecule type" value="Genomic_DNA"/>
</dbReference>
<organism evidence="1">
    <name type="scientific">viral metagenome</name>
    <dbReference type="NCBI Taxonomy" id="1070528"/>
    <lineage>
        <taxon>unclassified sequences</taxon>
        <taxon>metagenomes</taxon>
        <taxon>organismal metagenomes</taxon>
    </lineage>
</organism>